<evidence type="ECO:0000313" key="3">
    <source>
        <dbReference type="EMBL" id="KAK1938737.1"/>
    </source>
</evidence>
<feature type="compositionally biased region" description="Basic and acidic residues" evidence="2">
    <location>
        <begin position="44"/>
        <end position="56"/>
    </location>
</feature>
<dbReference type="Proteomes" id="UP001195914">
    <property type="component" value="Unassembled WGS sequence"/>
</dbReference>
<feature type="region of interest" description="Disordered" evidence="2">
    <location>
        <begin position="29"/>
        <end position="68"/>
    </location>
</feature>
<evidence type="ECO:0000256" key="2">
    <source>
        <dbReference type="SAM" id="MobiDB-lite"/>
    </source>
</evidence>
<dbReference type="EMBL" id="JAHBMH010000024">
    <property type="protein sequence ID" value="KAK1938737.1"/>
    <property type="molecule type" value="Genomic_DNA"/>
</dbReference>
<evidence type="ECO:0000313" key="4">
    <source>
        <dbReference type="Proteomes" id="UP001195914"/>
    </source>
</evidence>
<feature type="compositionally biased region" description="Polar residues" evidence="2">
    <location>
        <begin position="130"/>
        <end position="140"/>
    </location>
</feature>
<keyword evidence="1" id="KW-0175">Coiled coil</keyword>
<comment type="caution">
    <text evidence="3">The sequence shown here is derived from an EMBL/GenBank/DDBJ whole genome shotgun (WGS) entry which is preliminary data.</text>
</comment>
<organism evidence="3 4">
    <name type="scientific">Babesia divergens</name>
    <dbReference type="NCBI Taxonomy" id="32595"/>
    <lineage>
        <taxon>Eukaryota</taxon>
        <taxon>Sar</taxon>
        <taxon>Alveolata</taxon>
        <taxon>Apicomplexa</taxon>
        <taxon>Aconoidasida</taxon>
        <taxon>Piroplasmida</taxon>
        <taxon>Babesiidae</taxon>
        <taxon>Babesia</taxon>
    </lineage>
</organism>
<name>A0AAD9LKB6_BABDI</name>
<reference evidence="3" key="1">
    <citation type="journal article" date="2014" name="Nucleic Acids Res.">
        <title>The evolutionary dynamics of variant antigen genes in Babesia reveal a history of genomic innovation underlying host-parasite interaction.</title>
        <authorList>
            <person name="Jackson A.P."/>
            <person name="Otto T.D."/>
            <person name="Darby A."/>
            <person name="Ramaprasad A."/>
            <person name="Xia D."/>
            <person name="Echaide I.E."/>
            <person name="Farber M."/>
            <person name="Gahlot S."/>
            <person name="Gamble J."/>
            <person name="Gupta D."/>
            <person name="Gupta Y."/>
            <person name="Jackson L."/>
            <person name="Malandrin L."/>
            <person name="Malas T.B."/>
            <person name="Moussa E."/>
            <person name="Nair M."/>
            <person name="Reid A.J."/>
            <person name="Sanders M."/>
            <person name="Sharma J."/>
            <person name="Tracey A."/>
            <person name="Quail M.A."/>
            <person name="Weir W."/>
            <person name="Wastling J.M."/>
            <person name="Hall N."/>
            <person name="Willadsen P."/>
            <person name="Lingelbach K."/>
            <person name="Shiels B."/>
            <person name="Tait A."/>
            <person name="Berriman M."/>
            <person name="Allred D.R."/>
            <person name="Pain A."/>
        </authorList>
    </citation>
    <scope>NUCLEOTIDE SEQUENCE</scope>
    <source>
        <strain evidence="3">1802A</strain>
    </source>
</reference>
<evidence type="ECO:0000256" key="1">
    <source>
        <dbReference type="SAM" id="Coils"/>
    </source>
</evidence>
<sequence length="439" mass="49373">MRSTWHNLRRAVNQSDTFKQLLRMDSDEDSGAAAGFQPDMKSQWSEESRREVDRMDVTGATQTSLESSEQRMRMIRSIGEVTPGDNADVLGDFTTQLISQYEGGLRPSMDSFSKSSSRASSVSNRFYRPGSSNDIDSSQFMEPPADNVDTGSSVATSSRLYILFKMCCALETLWADIESRVSEATGCSMYIEPLPRPPAWQECKSVHNDHTETILSWLERSFHTMGLIAHILGIGDARVLTSSAILRECLNTAVSSGHGTFGSEQEAVEETAGEYMRLIKFIAKLQVDYDRRLHKLQVTQDSALLKATKTTDLEKNERIKTLERELEEKSTQIRELTGSLQNANTVNTQLVQKNEQLIASNQRLLMTKSEFIDKDTVSKTIQQYYDQDRTGGQHREDILKLLESMLGIEPPPQVEQKPAQTDALSLANQFIEFLDDEAQ</sequence>
<feature type="coiled-coil region" evidence="1">
    <location>
        <begin position="312"/>
        <end position="339"/>
    </location>
</feature>
<dbReference type="AlphaFoldDB" id="A0AAD9LKB6"/>
<keyword evidence="4" id="KW-1185">Reference proteome</keyword>
<protein>
    <submittedName>
        <fullName evidence="3">Uncharacterized protein</fullName>
    </submittedName>
</protein>
<reference evidence="3" key="2">
    <citation type="submission" date="2021-05" db="EMBL/GenBank/DDBJ databases">
        <authorList>
            <person name="Pain A."/>
        </authorList>
    </citation>
    <scope>NUCLEOTIDE SEQUENCE</scope>
    <source>
        <strain evidence="3">1802A</strain>
    </source>
</reference>
<feature type="region of interest" description="Disordered" evidence="2">
    <location>
        <begin position="122"/>
        <end position="149"/>
    </location>
</feature>
<accession>A0AAD9LKB6</accession>
<proteinExistence type="predicted"/>
<gene>
    <name evidence="3" type="ORF">X943_003950</name>
</gene>